<dbReference type="EMBL" id="BAFN01000001">
    <property type="protein sequence ID" value="GAN33385.1"/>
    <property type="molecule type" value="Genomic_DNA"/>
</dbReference>
<feature type="domain" description="M23ase beta-sheet core" evidence="1">
    <location>
        <begin position="72"/>
        <end position="159"/>
    </location>
</feature>
<evidence type="ECO:0000259" key="1">
    <source>
        <dbReference type="Pfam" id="PF01551"/>
    </source>
</evidence>
<dbReference type="Pfam" id="PF01551">
    <property type="entry name" value="Peptidase_M23"/>
    <property type="match status" value="1"/>
</dbReference>
<evidence type="ECO:0000313" key="3">
    <source>
        <dbReference type="Proteomes" id="UP000032309"/>
    </source>
</evidence>
<sequence length="199" mass="23098">MNQRLVLRKSRFSDFLTRYNDLHKSGFEEWIFYPGMLFQDPCKWWGDGGVRRRPHEGLDFCFYRDKAGQYHSLDKKTMIPVMYAGKIVHIGDDFLGKSVYVAHDMCDNKGNKLYTIYGHTNPCHGIDIGKILNEGDPIAAIADTGKKRVKIPSHVHISMVWLPESFPYERLDWEKISDCRSVTLCNPLEFIDGKHKVEQ</sequence>
<dbReference type="Gene3D" id="2.70.70.10">
    <property type="entry name" value="Glucose Permease (Domain IIA)"/>
    <property type="match status" value="1"/>
</dbReference>
<organism evidence="2 3">
    <name type="scientific">Candidatus Brocadia sinica JPN1</name>
    <dbReference type="NCBI Taxonomy" id="1197129"/>
    <lineage>
        <taxon>Bacteria</taxon>
        <taxon>Pseudomonadati</taxon>
        <taxon>Planctomycetota</taxon>
        <taxon>Candidatus Brocadiia</taxon>
        <taxon>Candidatus Brocadiales</taxon>
        <taxon>Candidatus Brocadiaceae</taxon>
        <taxon>Candidatus Brocadia</taxon>
    </lineage>
</organism>
<evidence type="ECO:0000313" key="2">
    <source>
        <dbReference type="EMBL" id="GAN33385.1"/>
    </source>
</evidence>
<keyword evidence="3" id="KW-1185">Reference proteome</keyword>
<accession>A0ABQ0JXE8</accession>
<dbReference type="InterPro" id="IPR016047">
    <property type="entry name" value="M23ase_b-sheet_dom"/>
</dbReference>
<dbReference type="Proteomes" id="UP000032309">
    <property type="component" value="Unassembled WGS sequence"/>
</dbReference>
<comment type="caution">
    <text evidence="2">The sequence shown here is derived from an EMBL/GenBank/DDBJ whole genome shotgun (WGS) entry which is preliminary data.</text>
</comment>
<gene>
    <name evidence="2" type="ORF">BROSI_A1905</name>
</gene>
<reference evidence="3" key="1">
    <citation type="journal article" date="2015" name="Genome Announc.">
        <title>Draft Genome Sequence of an Anaerobic Ammonium-Oxidizing Bacterium, "Candidatus Brocadia sinica".</title>
        <authorList>
            <person name="Oshiki M."/>
            <person name="Shinyako-Hata K."/>
            <person name="Satoh H."/>
            <person name="Okabe S."/>
        </authorList>
    </citation>
    <scope>NUCLEOTIDE SEQUENCE [LARGE SCALE GENOMIC DNA]</scope>
    <source>
        <strain evidence="3">JPN1</strain>
    </source>
</reference>
<protein>
    <recommendedName>
        <fullName evidence="1">M23ase beta-sheet core domain-containing protein</fullName>
    </recommendedName>
</protein>
<name>A0ABQ0JXE8_9BACT</name>
<dbReference type="RefSeq" id="WP_052563436.1">
    <property type="nucleotide sequence ID" value="NZ_BAFN01000001.1"/>
</dbReference>
<dbReference type="SUPFAM" id="SSF51261">
    <property type="entry name" value="Duplicated hybrid motif"/>
    <property type="match status" value="1"/>
</dbReference>
<proteinExistence type="predicted"/>
<dbReference type="InterPro" id="IPR011055">
    <property type="entry name" value="Dup_hybrid_motif"/>
</dbReference>